<dbReference type="EMBL" id="OZ034814">
    <property type="protein sequence ID" value="CAL1360803.1"/>
    <property type="molecule type" value="Genomic_DNA"/>
</dbReference>
<evidence type="ECO:0000313" key="1">
    <source>
        <dbReference type="EMBL" id="CAL1360803.1"/>
    </source>
</evidence>
<dbReference type="Proteomes" id="UP001497516">
    <property type="component" value="Chromosome 10"/>
</dbReference>
<dbReference type="AlphaFoldDB" id="A0AAV2CY74"/>
<reference evidence="1 2" key="1">
    <citation type="submission" date="2024-04" db="EMBL/GenBank/DDBJ databases">
        <authorList>
            <person name="Fracassetti M."/>
        </authorList>
    </citation>
    <scope>NUCLEOTIDE SEQUENCE [LARGE SCALE GENOMIC DNA]</scope>
</reference>
<gene>
    <name evidence="1" type="ORF">LTRI10_LOCUS8214</name>
</gene>
<evidence type="ECO:0000313" key="2">
    <source>
        <dbReference type="Proteomes" id="UP001497516"/>
    </source>
</evidence>
<proteinExistence type="predicted"/>
<name>A0AAV2CY74_9ROSI</name>
<accession>A0AAV2CY74</accession>
<protein>
    <submittedName>
        <fullName evidence="1">Uncharacterized protein</fullName>
    </submittedName>
</protein>
<keyword evidence="2" id="KW-1185">Reference proteome</keyword>
<organism evidence="1 2">
    <name type="scientific">Linum trigynum</name>
    <dbReference type="NCBI Taxonomy" id="586398"/>
    <lineage>
        <taxon>Eukaryota</taxon>
        <taxon>Viridiplantae</taxon>
        <taxon>Streptophyta</taxon>
        <taxon>Embryophyta</taxon>
        <taxon>Tracheophyta</taxon>
        <taxon>Spermatophyta</taxon>
        <taxon>Magnoliopsida</taxon>
        <taxon>eudicotyledons</taxon>
        <taxon>Gunneridae</taxon>
        <taxon>Pentapetalae</taxon>
        <taxon>rosids</taxon>
        <taxon>fabids</taxon>
        <taxon>Malpighiales</taxon>
        <taxon>Linaceae</taxon>
        <taxon>Linum</taxon>
    </lineage>
</organism>
<sequence>MCRSKHDGGMVFRRFEHFNQVLLAKIGWRILNEPQSLLAQVYKGKYFSTRTFLTATARSRPSWGWQSILHGRQLLELGLRWQIGKGQKASLLRSSWIPDLHPHPPVYNPQVLPDEGDMHVAEVLYQGEGRWCDSKLNQ</sequence>